<dbReference type="PANTHER" id="PTHR11432">
    <property type="entry name" value="NADH DEHYDROGENASE SUBUNIT 1"/>
    <property type="match status" value="1"/>
</dbReference>
<dbReference type="PANTHER" id="PTHR11432:SF3">
    <property type="entry name" value="NADH-UBIQUINONE OXIDOREDUCTASE CHAIN 1"/>
    <property type="match status" value="1"/>
</dbReference>
<organism evidence="7 8">
    <name type="scientific">Limnochorda pilosa</name>
    <dbReference type="NCBI Taxonomy" id="1555112"/>
    <lineage>
        <taxon>Bacteria</taxon>
        <taxon>Bacillati</taxon>
        <taxon>Bacillota</taxon>
        <taxon>Limnochordia</taxon>
        <taxon>Limnochordales</taxon>
        <taxon>Limnochordaceae</taxon>
        <taxon>Limnochorda</taxon>
    </lineage>
</organism>
<feature type="transmembrane region" description="Helical" evidence="5">
    <location>
        <begin position="298"/>
        <end position="320"/>
    </location>
</feature>
<dbReference type="OrthoDB" id="9803734at2"/>
<dbReference type="InterPro" id="IPR001694">
    <property type="entry name" value="NADH_UbQ_OxRdtase_su1/FPO"/>
</dbReference>
<reference evidence="8" key="1">
    <citation type="submission" date="2015-07" db="EMBL/GenBank/DDBJ databases">
        <title>Complete genome sequence and phylogenetic analysis of Limnochorda pilosa.</title>
        <authorList>
            <person name="Watanabe M."/>
            <person name="Kojima H."/>
            <person name="Fukui M."/>
        </authorList>
    </citation>
    <scope>NUCLEOTIDE SEQUENCE [LARGE SCALE GENOMIC DNA]</scope>
    <source>
        <strain evidence="8">HC45</strain>
    </source>
</reference>
<keyword evidence="5" id="KW-1278">Translocase</keyword>
<comment type="subunit">
    <text evidence="5">NDH-1 is composed of 14 different subunits. Subunits NuoA, H, J, K, L, M, N constitute the membrane sector of the complex.</text>
</comment>
<dbReference type="HAMAP" id="MF_01350">
    <property type="entry name" value="NDH1_NuoH"/>
    <property type="match status" value="1"/>
</dbReference>
<sequence length="321" mass="35208">MEAWWLVLIKSVVLVALLFLVFAYLMLFERKFLGFFQLRVGPNRTGPWGLFQPFADAVKLVLKEDIIPASADPLVYRLAPMISLFVALAAYVVIPVAPSSGPVRWGIADPNAGILLLLAITSLGVYGITLGGWASQGKYTLLGSLRSTAQAISYELAMGMSLVGVLLLAGSVRLDDIVAAQARIPFAVLQPLGFLIFLICIVAETNRSPFDLPEGETELVGGYHTEYTGLRFAMYYMAEYINMIVMASLLTHLYLGGWQGPLLPPVVWFALKVAVILFVFIWLRATLPRIRYDRLMNFGWKVLLPLAALNLLGTAAVVALA</sequence>
<keyword evidence="2 5" id="KW-0812">Transmembrane</keyword>
<dbReference type="GO" id="GO:0016655">
    <property type="term" value="F:oxidoreductase activity, acting on NAD(P)H, quinone or similar compound as acceptor"/>
    <property type="evidence" value="ECO:0007669"/>
    <property type="project" value="UniProtKB-UniRule"/>
</dbReference>
<dbReference type="AlphaFoldDB" id="A0A0K2SP91"/>
<evidence type="ECO:0000256" key="2">
    <source>
        <dbReference type="ARBA" id="ARBA00022692"/>
    </source>
</evidence>
<keyword evidence="5 6" id="KW-0520">NAD</keyword>
<feature type="transmembrane region" description="Helical" evidence="5">
    <location>
        <begin position="154"/>
        <end position="172"/>
    </location>
</feature>
<dbReference type="GO" id="GO:0003954">
    <property type="term" value="F:NADH dehydrogenase activity"/>
    <property type="evidence" value="ECO:0007669"/>
    <property type="project" value="TreeGrafter"/>
</dbReference>
<proteinExistence type="inferred from homology"/>
<dbReference type="PATRIC" id="fig|1555112.3.peg.3158"/>
<evidence type="ECO:0000256" key="4">
    <source>
        <dbReference type="ARBA" id="ARBA00023136"/>
    </source>
</evidence>
<keyword evidence="3 5" id="KW-1133">Transmembrane helix</keyword>
<keyword evidence="4 5" id="KW-0472">Membrane</keyword>
<dbReference type="EC" id="7.1.1.-" evidence="5"/>
<keyword evidence="8" id="KW-1185">Reference proteome</keyword>
<dbReference type="KEGG" id="lpil:LIP_3112"/>
<comment type="similarity">
    <text evidence="5 6">Belongs to the complex I subunit 1 family.</text>
</comment>
<comment type="function">
    <text evidence="5">NDH-1 shuttles electrons from NADH, via FMN and iron-sulfur (Fe-S) centers, to quinones in the respiratory chain. The immediate electron acceptor for the enzyme in this species is believed to be ubiquinone. Couples the redox reaction to proton translocation (for every two electrons transferred, four hydrogen ions are translocated across the cytoplasmic membrane), and thus conserves the redox energy in a proton gradient. This subunit may bind ubiquinone.</text>
</comment>
<dbReference type="PROSITE" id="PS00668">
    <property type="entry name" value="COMPLEX1_ND1_2"/>
    <property type="match status" value="1"/>
</dbReference>
<feature type="transmembrane region" description="Helical" evidence="5">
    <location>
        <begin position="74"/>
        <end position="94"/>
    </location>
</feature>
<evidence type="ECO:0000256" key="5">
    <source>
        <dbReference type="HAMAP-Rule" id="MF_01350"/>
    </source>
</evidence>
<feature type="transmembrane region" description="Helical" evidence="5">
    <location>
        <begin position="266"/>
        <end position="286"/>
    </location>
</feature>
<protein>
    <recommendedName>
        <fullName evidence="5">NADH-quinone oxidoreductase subunit H</fullName>
        <ecNumber evidence="5">7.1.1.-</ecNumber>
    </recommendedName>
    <alternativeName>
        <fullName evidence="5">NADH dehydrogenase I subunit H</fullName>
    </alternativeName>
    <alternativeName>
        <fullName evidence="5">NDH-1 subunit H</fullName>
    </alternativeName>
</protein>
<feature type="transmembrane region" description="Helical" evidence="5">
    <location>
        <begin position="114"/>
        <end position="133"/>
    </location>
</feature>
<comment type="catalytic activity">
    <reaction evidence="5">
        <text>a quinone + NADH + 5 H(+)(in) = a quinol + NAD(+) + 4 H(+)(out)</text>
        <dbReference type="Rhea" id="RHEA:57888"/>
        <dbReference type="ChEBI" id="CHEBI:15378"/>
        <dbReference type="ChEBI" id="CHEBI:24646"/>
        <dbReference type="ChEBI" id="CHEBI:57540"/>
        <dbReference type="ChEBI" id="CHEBI:57945"/>
        <dbReference type="ChEBI" id="CHEBI:132124"/>
    </reaction>
</comment>
<dbReference type="Proteomes" id="UP000065807">
    <property type="component" value="Chromosome"/>
</dbReference>
<comment type="subcellular location">
    <subcellularLocation>
        <location evidence="5 6">Cell membrane</location>
        <topology evidence="5 6">Multi-pass membrane protein</topology>
    </subcellularLocation>
    <subcellularLocation>
        <location evidence="1">Membrane</location>
        <topology evidence="1">Multi-pass membrane protein</topology>
    </subcellularLocation>
</comment>
<feature type="transmembrane region" description="Helical" evidence="5">
    <location>
        <begin position="240"/>
        <end position="260"/>
    </location>
</feature>
<dbReference type="STRING" id="1555112.LIP_3112"/>
<dbReference type="PROSITE" id="PS00667">
    <property type="entry name" value="COMPLEX1_ND1_1"/>
    <property type="match status" value="1"/>
</dbReference>
<evidence type="ECO:0000313" key="7">
    <source>
        <dbReference type="EMBL" id="BAS28940.1"/>
    </source>
</evidence>
<dbReference type="RefSeq" id="WP_068140030.1">
    <property type="nucleotide sequence ID" value="NZ_AP014924.1"/>
</dbReference>
<keyword evidence="5" id="KW-1003">Cell membrane</keyword>
<evidence type="ECO:0000256" key="6">
    <source>
        <dbReference type="RuleBase" id="RU000471"/>
    </source>
</evidence>
<evidence type="ECO:0000256" key="3">
    <source>
        <dbReference type="ARBA" id="ARBA00022989"/>
    </source>
</evidence>
<gene>
    <name evidence="5" type="primary">nuoH</name>
    <name evidence="7" type="ORF">LIP_3112</name>
</gene>
<feature type="transmembrane region" description="Helical" evidence="5">
    <location>
        <begin position="184"/>
        <end position="203"/>
    </location>
</feature>
<dbReference type="InterPro" id="IPR018086">
    <property type="entry name" value="NADH_UbQ_OxRdtase_su1_CS"/>
</dbReference>
<reference evidence="8" key="2">
    <citation type="journal article" date="2016" name="Int. J. Syst. Evol. Microbiol.">
        <title>Complete genome sequence and cell structure of Limnochorda pilosa, a Gram-negative spore-former within the phylum Firmicutes.</title>
        <authorList>
            <person name="Watanabe M."/>
            <person name="Kojima H."/>
            <person name="Fukui M."/>
        </authorList>
    </citation>
    <scope>NUCLEOTIDE SEQUENCE [LARGE SCALE GENOMIC DNA]</scope>
    <source>
        <strain evidence="8">HC45</strain>
    </source>
</reference>
<dbReference type="GO" id="GO:0009060">
    <property type="term" value="P:aerobic respiration"/>
    <property type="evidence" value="ECO:0007669"/>
    <property type="project" value="TreeGrafter"/>
</dbReference>
<accession>A0A0K2SP91</accession>
<evidence type="ECO:0000313" key="8">
    <source>
        <dbReference type="Proteomes" id="UP000065807"/>
    </source>
</evidence>
<evidence type="ECO:0000256" key="1">
    <source>
        <dbReference type="ARBA" id="ARBA00004141"/>
    </source>
</evidence>
<dbReference type="Pfam" id="PF00146">
    <property type="entry name" value="NADHdh"/>
    <property type="match status" value="1"/>
</dbReference>
<name>A0A0K2SP91_LIMPI</name>
<dbReference type="EMBL" id="AP014924">
    <property type="protein sequence ID" value="BAS28940.1"/>
    <property type="molecule type" value="Genomic_DNA"/>
</dbReference>
<dbReference type="GO" id="GO:0005886">
    <property type="term" value="C:plasma membrane"/>
    <property type="evidence" value="ECO:0007669"/>
    <property type="project" value="UniProtKB-SubCell"/>
</dbReference>
<keyword evidence="5" id="KW-0874">Quinone</keyword>
<dbReference type="GO" id="GO:0048038">
    <property type="term" value="F:quinone binding"/>
    <property type="evidence" value="ECO:0007669"/>
    <property type="project" value="UniProtKB-KW"/>
</dbReference>
<feature type="transmembrane region" description="Helical" evidence="5">
    <location>
        <begin position="6"/>
        <end position="27"/>
    </location>
</feature>
<dbReference type="NCBIfam" id="NF004741">
    <property type="entry name" value="PRK06076.1-2"/>
    <property type="match status" value="1"/>
</dbReference>
<keyword evidence="5 7" id="KW-0830">Ubiquinone</keyword>